<dbReference type="Proteomes" id="UP000738325">
    <property type="component" value="Unassembled WGS sequence"/>
</dbReference>
<name>A0A9P6UMF6_9FUNG</name>
<evidence type="ECO:0000256" key="1">
    <source>
        <dbReference type="SAM" id="Phobius"/>
    </source>
</evidence>
<evidence type="ECO:0000313" key="2">
    <source>
        <dbReference type="EMBL" id="KAG0312834.1"/>
    </source>
</evidence>
<dbReference type="OrthoDB" id="2423111at2759"/>
<gene>
    <name evidence="2" type="ORF">BGZ99_009249</name>
</gene>
<feature type="transmembrane region" description="Helical" evidence="1">
    <location>
        <begin position="67"/>
        <end position="86"/>
    </location>
</feature>
<dbReference type="EMBL" id="JAAAIP010000770">
    <property type="protein sequence ID" value="KAG0312834.1"/>
    <property type="molecule type" value="Genomic_DNA"/>
</dbReference>
<keyword evidence="1" id="KW-0812">Transmembrane</keyword>
<reference evidence="2" key="1">
    <citation type="journal article" date="2020" name="Fungal Divers.">
        <title>Resolving the Mortierellaceae phylogeny through synthesis of multi-gene phylogenetics and phylogenomics.</title>
        <authorList>
            <person name="Vandepol N."/>
            <person name="Liber J."/>
            <person name="Desiro A."/>
            <person name="Na H."/>
            <person name="Kennedy M."/>
            <person name="Barry K."/>
            <person name="Grigoriev I.V."/>
            <person name="Miller A.N."/>
            <person name="O'Donnell K."/>
            <person name="Stajich J.E."/>
            <person name="Bonito G."/>
        </authorList>
    </citation>
    <scope>NUCLEOTIDE SEQUENCE</scope>
    <source>
        <strain evidence="2">REB-010B</strain>
    </source>
</reference>
<proteinExistence type="predicted"/>
<keyword evidence="1" id="KW-1133">Transmembrane helix</keyword>
<evidence type="ECO:0000313" key="3">
    <source>
        <dbReference type="Proteomes" id="UP000738325"/>
    </source>
</evidence>
<protein>
    <submittedName>
        <fullName evidence="2">Uncharacterized protein</fullName>
    </submittedName>
</protein>
<accession>A0A9P6UMF6</accession>
<comment type="caution">
    <text evidence="2">The sequence shown here is derived from an EMBL/GenBank/DDBJ whole genome shotgun (WGS) entry which is preliminary data.</text>
</comment>
<sequence length="228" mass="25375">MNSLDSVREYLFGGASQIVALTAPVSPLEKRGLMRIEKRIERCSSMAYCPDGYHCISNTLCEKNINYAWTAVFAVLPLLCIILIWLRCRRARSAATHQTFVVTTLSQDPDYAVYHLQQQFAPPPGDPSMAYSTPASGSYAPAPEYTEGAYSAPAAPAPHPYLVKNIFIISKRSNYSTKKKVITHKKPEKGDEIKAICGLHILDDHQVTFVSSLMTALATRYLSFNPLW</sequence>
<keyword evidence="1" id="KW-0472">Membrane</keyword>
<keyword evidence="3" id="KW-1185">Reference proteome</keyword>
<dbReference type="AlphaFoldDB" id="A0A9P6UMF6"/>
<organism evidence="2 3">
    <name type="scientific">Dissophora globulifera</name>
    <dbReference type="NCBI Taxonomy" id="979702"/>
    <lineage>
        <taxon>Eukaryota</taxon>
        <taxon>Fungi</taxon>
        <taxon>Fungi incertae sedis</taxon>
        <taxon>Mucoromycota</taxon>
        <taxon>Mortierellomycotina</taxon>
        <taxon>Mortierellomycetes</taxon>
        <taxon>Mortierellales</taxon>
        <taxon>Mortierellaceae</taxon>
        <taxon>Dissophora</taxon>
    </lineage>
</organism>